<organism evidence="2 3">
    <name type="scientific">Priestia taiwanensis</name>
    <dbReference type="NCBI Taxonomy" id="1347902"/>
    <lineage>
        <taxon>Bacteria</taxon>
        <taxon>Bacillati</taxon>
        <taxon>Bacillota</taxon>
        <taxon>Bacilli</taxon>
        <taxon>Bacillales</taxon>
        <taxon>Bacillaceae</taxon>
        <taxon>Priestia</taxon>
    </lineage>
</organism>
<evidence type="ECO:0000259" key="1">
    <source>
        <dbReference type="PROSITE" id="PS51186"/>
    </source>
</evidence>
<keyword evidence="3" id="KW-1185">Reference proteome</keyword>
<feature type="domain" description="N-acetyltransferase" evidence="1">
    <location>
        <begin position="14"/>
        <end position="161"/>
    </location>
</feature>
<accession>A0A917AT60</accession>
<dbReference type="SUPFAM" id="SSF55729">
    <property type="entry name" value="Acyl-CoA N-acyltransferases (Nat)"/>
    <property type="match status" value="1"/>
</dbReference>
<evidence type="ECO:0000313" key="3">
    <source>
        <dbReference type="Proteomes" id="UP000605259"/>
    </source>
</evidence>
<dbReference type="EMBL" id="BMFK01000001">
    <property type="protein sequence ID" value="GGE68492.1"/>
    <property type="molecule type" value="Genomic_DNA"/>
</dbReference>
<dbReference type="InterPro" id="IPR016181">
    <property type="entry name" value="Acyl_CoA_acyltransferase"/>
</dbReference>
<dbReference type="GO" id="GO:0016747">
    <property type="term" value="F:acyltransferase activity, transferring groups other than amino-acyl groups"/>
    <property type="evidence" value="ECO:0007669"/>
    <property type="project" value="InterPro"/>
</dbReference>
<dbReference type="Gene3D" id="3.40.630.30">
    <property type="match status" value="1"/>
</dbReference>
<proteinExistence type="predicted"/>
<name>A0A917AT60_9BACI</name>
<dbReference type="CDD" id="cd04301">
    <property type="entry name" value="NAT_SF"/>
    <property type="match status" value="1"/>
</dbReference>
<evidence type="ECO:0000313" key="2">
    <source>
        <dbReference type="EMBL" id="GGE68492.1"/>
    </source>
</evidence>
<dbReference type="Pfam" id="PF00583">
    <property type="entry name" value="Acetyltransf_1"/>
    <property type="match status" value="1"/>
</dbReference>
<dbReference type="InterPro" id="IPR000182">
    <property type="entry name" value="GNAT_dom"/>
</dbReference>
<dbReference type="PROSITE" id="PS51186">
    <property type="entry name" value="GNAT"/>
    <property type="match status" value="1"/>
</dbReference>
<reference evidence="2" key="2">
    <citation type="submission" date="2020-09" db="EMBL/GenBank/DDBJ databases">
        <authorList>
            <person name="Sun Q."/>
            <person name="Zhou Y."/>
        </authorList>
    </citation>
    <scope>NUCLEOTIDE SEQUENCE</scope>
    <source>
        <strain evidence="2">CGMCC 1.12698</strain>
    </source>
</reference>
<dbReference type="AlphaFoldDB" id="A0A917AT60"/>
<dbReference type="Proteomes" id="UP000605259">
    <property type="component" value="Unassembled WGS sequence"/>
</dbReference>
<sequence length="162" mass="19318">MAVIFKQVQQTEKEILRNLYSFYLHDLSQFTSSIQIGEDGSFHYEDLEMFWDTEGITPYFLKVDERIAGFLLLLERPFLTRESDFSINDIFILNQYKGKGFGRQAVEWLFKEKRGKYVVVELQENTPAVSFWRKLYNDLQIEVKEAEENIDGERCFVQRFEV</sequence>
<dbReference type="RefSeq" id="WP_188388049.1">
    <property type="nucleotide sequence ID" value="NZ_BMFK01000001.1"/>
</dbReference>
<comment type="caution">
    <text evidence="2">The sequence shown here is derived from an EMBL/GenBank/DDBJ whole genome shotgun (WGS) entry which is preliminary data.</text>
</comment>
<gene>
    <name evidence="2" type="ORF">GCM10007140_18210</name>
</gene>
<protein>
    <submittedName>
        <fullName evidence="2">Acetyltransferase</fullName>
    </submittedName>
</protein>
<reference evidence="2" key="1">
    <citation type="journal article" date="2014" name="Int. J. Syst. Evol. Microbiol.">
        <title>Complete genome sequence of Corynebacterium casei LMG S-19264T (=DSM 44701T), isolated from a smear-ripened cheese.</title>
        <authorList>
            <consortium name="US DOE Joint Genome Institute (JGI-PGF)"/>
            <person name="Walter F."/>
            <person name="Albersmeier A."/>
            <person name="Kalinowski J."/>
            <person name="Ruckert C."/>
        </authorList>
    </citation>
    <scope>NUCLEOTIDE SEQUENCE</scope>
    <source>
        <strain evidence="2">CGMCC 1.12698</strain>
    </source>
</reference>